<dbReference type="Pfam" id="PF01145">
    <property type="entry name" value="Band_7"/>
    <property type="match status" value="1"/>
</dbReference>
<dbReference type="Gene3D" id="3.30.479.30">
    <property type="entry name" value="Band 7 domain"/>
    <property type="match status" value="1"/>
</dbReference>
<sequence length="342" mass="36584">MATITRRPFVRHLSTTPTMHVTHFRRGGIRHAGAGQAFWFRPLDAAISEVPLDDRELSVVVSLRTADLQQLSAPVTATYRIVDPDLAARRIDFSIDLATGTWTEQPLDAIAAPLHGATTAAVVHLLQPRTLDNALRADLAELGAAATAMLAADTRLTDLGIAIVGVRFSLLRAEPDVERALQTPARETIQQDADKATFARRALAVEREAAIGENELSNQVELARRQEELVQARGRNSRIEAEQAAAAAAIAVEAEAERIRTNAQARADADRALGEAAGAAEQARMAALRDVPVEVLTALAMRELAGNLPSIDHLTVTPDLLTDLVGRLGGRAAAQTATPTGR</sequence>
<proteinExistence type="predicted"/>
<comment type="caution">
    <text evidence="2">The sequence shown here is derived from an EMBL/GenBank/DDBJ whole genome shotgun (WGS) entry which is preliminary data.</text>
</comment>
<dbReference type="InterPro" id="IPR001107">
    <property type="entry name" value="Band_7"/>
</dbReference>
<accession>A0A0B4C7P7</accession>
<organism evidence="2 3">
    <name type="scientific">Microbacterium hominis</name>
    <dbReference type="NCBI Taxonomy" id="162426"/>
    <lineage>
        <taxon>Bacteria</taxon>
        <taxon>Bacillati</taxon>
        <taxon>Actinomycetota</taxon>
        <taxon>Actinomycetes</taxon>
        <taxon>Micrococcales</taxon>
        <taxon>Microbacteriaceae</taxon>
        <taxon>Microbacterium</taxon>
    </lineage>
</organism>
<gene>
    <name evidence="2" type="ORF">RM52_11345</name>
</gene>
<protein>
    <recommendedName>
        <fullName evidence="1">Band 7 domain-containing protein</fullName>
    </recommendedName>
</protein>
<name>A0A0B4C7P7_9MICO</name>
<dbReference type="AlphaFoldDB" id="A0A0B4C7P7"/>
<feature type="domain" description="Band 7" evidence="1">
    <location>
        <begin position="34"/>
        <end position="197"/>
    </location>
</feature>
<evidence type="ECO:0000313" key="2">
    <source>
        <dbReference type="EMBL" id="KIC57074.1"/>
    </source>
</evidence>
<evidence type="ECO:0000259" key="1">
    <source>
        <dbReference type="Pfam" id="PF01145"/>
    </source>
</evidence>
<dbReference type="InterPro" id="IPR036013">
    <property type="entry name" value="Band_7/SPFH_dom_sf"/>
</dbReference>
<dbReference type="RefSeq" id="WP_039416251.1">
    <property type="nucleotide sequence ID" value="NZ_JWSZ01000013.1"/>
</dbReference>
<dbReference type="EMBL" id="JWSZ01000013">
    <property type="protein sequence ID" value="KIC57074.1"/>
    <property type="molecule type" value="Genomic_DNA"/>
</dbReference>
<evidence type="ECO:0000313" key="3">
    <source>
        <dbReference type="Proteomes" id="UP000031202"/>
    </source>
</evidence>
<reference evidence="2 3" key="1">
    <citation type="submission" date="2014-12" db="EMBL/GenBank/DDBJ databases">
        <title>Genome sequencing of Microbacterium hominis TPW29.</title>
        <authorList>
            <person name="Tan P.W."/>
            <person name="Chan K.-G."/>
        </authorList>
    </citation>
    <scope>NUCLEOTIDE SEQUENCE [LARGE SCALE GENOMIC DNA]</scope>
    <source>
        <strain evidence="2 3">TPW29</strain>
    </source>
</reference>
<dbReference type="Proteomes" id="UP000031202">
    <property type="component" value="Unassembled WGS sequence"/>
</dbReference>